<dbReference type="Gene3D" id="1.20.1250.20">
    <property type="entry name" value="MFS general substrate transporter like domains"/>
    <property type="match status" value="1"/>
</dbReference>
<evidence type="ECO:0000256" key="5">
    <source>
        <dbReference type="SAM" id="Phobius"/>
    </source>
</evidence>
<keyword evidence="2 5" id="KW-0812">Transmembrane</keyword>
<evidence type="ECO:0000313" key="7">
    <source>
        <dbReference type="Proteomes" id="UP000256645"/>
    </source>
</evidence>
<dbReference type="Pfam" id="PF07690">
    <property type="entry name" value="MFS_1"/>
    <property type="match status" value="1"/>
</dbReference>
<feature type="transmembrane region" description="Helical" evidence="5">
    <location>
        <begin position="418"/>
        <end position="437"/>
    </location>
</feature>
<dbReference type="InterPro" id="IPR036259">
    <property type="entry name" value="MFS_trans_sf"/>
</dbReference>
<dbReference type="GO" id="GO:0022857">
    <property type="term" value="F:transmembrane transporter activity"/>
    <property type="evidence" value="ECO:0007669"/>
    <property type="project" value="InterPro"/>
</dbReference>
<feature type="transmembrane region" description="Helical" evidence="5">
    <location>
        <begin position="183"/>
        <end position="204"/>
    </location>
</feature>
<dbReference type="AlphaFoldDB" id="A0A3D8QTI9"/>
<keyword evidence="7" id="KW-1185">Reference proteome</keyword>
<keyword evidence="3 5" id="KW-1133">Transmembrane helix</keyword>
<protein>
    <recommendedName>
        <fullName evidence="8">Major facilitator superfamily (MFS) profile domain-containing protein</fullName>
    </recommendedName>
</protein>
<feature type="transmembrane region" description="Helical" evidence="5">
    <location>
        <begin position="210"/>
        <end position="231"/>
    </location>
</feature>
<evidence type="ECO:0000256" key="1">
    <source>
        <dbReference type="ARBA" id="ARBA00004141"/>
    </source>
</evidence>
<feature type="transmembrane region" description="Helical" evidence="5">
    <location>
        <begin position="481"/>
        <end position="500"/>
    </location>
</feature>
<dbReference type="PANTHER" id="PTHR23502">
    <property type="entry name" value="MAJOR FACILITATOR SUPERFAMILY"/>
    <property type="match status" value="1"/>
</dbReference>
<feature type="transmembrane region" description="Helical" evidence="5">
    <location>
        <begin position="512"/>
        <end position="531"/>
    </location>
</feature>
<comment type="caution">
    <text evidence="6">The sequence shown here is derived from an EMBL/GenBank/DDBJ whole genome shotgun (WGS) entry which is preliminary data.</text>
</comment>
<dbReference type="GO" id="GO:0005886">
    <property type="term" value="C:plasma membrane"/>
    <property type="evidence" value="ECO:0007669"/>
    <property type="project" value="TreeGrafter"/>
</dbReference>
<organism evidence="6 7">
    <name type="scientific">Coleophoma cylindrospora</name>
    <dbReference type="NCBI Taxonomy" id="1849047"/>
    <lineage>
        <taxon>Eukaryota</taxon>
        <taxon>Fungi</taxon>
        <taxon>Dikarya</taxon>
        <taxon>Ascomycota</taxon>
        <taxon>Pezizomycotina</taxon>
        <taxon>Leotiomycetes</taxon>
        <taxon>Helotiales</taxon>
        <taxon>Dermateaceae</taxon>
        <taxon>Coleophoma</taxon>
    </lineage>
</organism>
<feature type="transmembrane region" description="Helical" evidence="5">
    <location>
        <begin position="153"/>
        <end position="176"/>
    </location>
</feature>
<evidence type="ECO:0000256" key="2">
    <source>
        <dbReference type="ARBA" id="ARBA00022692"/>
    </source>
</evidence>
<dbReference type="PANTHER" id="PTHR23502:SF30">
    <property type="entry name" value="TRANSPORTER, PUTATIVE (AFU_ORTHOLOGUE AFUA_8G04702)-RELATED"/>
    <property type="match status" value="1"/>
</dbReference>
<feature type="transmembrane region" description="Helical" evidence="5">
    <location>
        <begin position="57"/>
        <end position="79"/>
    </location>
</feature>
<evidence type="ECO:0000313" key="6">
    <source>
        <dbReference type="EMBL" id="RDW65099.1"/>
    </source>
</evidence>
<feature type="transmembrane region" description="Helical" evidence="5">
    <location>
        <begin position="329"/>
        <end position="352"/>
    </location>
</feature>
<gene>
    <name evidence="6" type="ORF">BP6252_10750</name>
</gene>
<accession>A0A3D8QTI9</accession>
<evidence type="ECO:0000256" key="3">
    <source>
        <dbReference type="ARBA" id="ARBA00022989"/>
    </source>
</evidence>
<dbReference type="SUPFAM" id="SSF103473">
    <property type="entry name" value="MFS general substrate transporter"/>
    <property type="match status" value="1"/>
</dbReference>
<dbReference type="Proteomes" id="UP000256645">
    <property type="component" value="Unassembled WGS sequence"/>
</dbReference>
<evidence type="ECO:0008006" key="8">
    <source>
        <dbReference type="Google" id="ProtNLM"/>
    </source>
</evidence>
<keyword evidence="4 5" id="KW-0472">Membrane</keyword>
<feature type="transmembrane region" description="Helical" evidence="5">
    <location>
        <begin position="99"/>
        <end position="119"/>
    </location>
</feature>
<feature type="transmembrane region" description="Helical" evidence="5">
    <location>
        <begin position="443"/>
        <end position="469"/>
    </location>
</feature>
<reference evidence="6 7" key="1">
    <citation type="journal article" date="2018" name="IMA Fungus">
        <title>IMA Genome-F 9: Draft genome sequence of Annulohypoxylon stygium, Aspergillus mulundensis, Berkeleyomyces basicola (syn. Thielaviopsis basicola), Ceratocystis smalleyi, two Cercospora beticola strains, Coleophoma cylindrospora, Fusarium fracticaudum, Phialophora cf. hyalina, and Morchella septimelata.</title>
        <authorList>
            <person name="Wingfield B.D."/>
            <person name="Bills G.F."/>
            <person name="Dong Y."/>
            <person name="Huang W."/>
            <person name="Nel W.J."/>
            <person name="Swalarsk-Parry B.S."/>
            <person name="Vaghefi N."/>
            <person name="Wilken P.M."/>
            <person name="An Z."/>
            <person name="de Beer Z.W."/>
            <person name="De Vos L."/>
            <person name="Chen L."/>
            <person name="Duong T.A."/>
            <person name="Gao Y."/>
            <person name="Hammerbacher A."/>
            <person name="Kikkert J.R."/>
            <person name="Li Y."/>
            <person name="Li H."/>
            <person name="Li K."/>
            <person name="Li Q."/>
            <person name="Liu X."/>
            <person name="Ma X."/>
            <person name="Naidoo K."/>
            <person name="Pethybridge S.J."/>
            <person name="Sun J."/>
            <person name="Steenkamp E.T."/>
            <person name="van der Nest M.A."/>
            <person name="van Wyk S."/>
            <person name="Wingfield M.J."/>
            <person name="Xiong C."/>
            <person name="Yue Q."/>
            <person name="Zhang X."/>
        </authorList>
    </citation>
    <scope>NUCLEOTIDE SEQUENCE [LARGE SCALE GENOMIC DNA]</scope>
    <source>
        <strain evidence="6 7">BP6252</strain>
    </source>
</reference>
<dbReference type="OrthoDB" id="5215911at2759"/>
<comment type="subcellular location">
    <subcellularLocation>
        <location evidence="1">Membrane</location>
        <topology evidence="1">Multi-pass membrane protein</topology>
    </subcellularLocation>
</comment>
<dbReference type="STRING" id="1849047.A0A3D8QTI9"/>
<evidence type="ECO:0000256" key="4">
    <source>
        <dbReference type="ARBA" id="ARBA00023136"/>
    </source>
</evidence>
<proteinExistence type="predicted"/>
<sequence>MATPLTTVVVPGTVHLVDLNEELHTGHLSSNKEIVLIPRPSSDPEDPLNWSQRRKHIAVGCAYLHIFGIGIASAVQYSILDNISADTGITLAELNTGTGLMFLFLGWSCLFWQPIALVYGRRGVYVLSCFLCIIPMVWSAYSKTKAEWYAHRILFGLFGSSVESLPEVTVPDLFFAHERGTYMGIYAFLLFGSNFLAPFFAGFINDGVGWRWVMHFGSITLAVTGILLFFFMEDTIYFRPTLEGLDDDPKISVTQCATVGHDIEVMEKTTSKLQDPVSGKNVSGVVNYSPVSERTFPPPKTYIQKLSLFVKLDGRPTKKQLFTMMYRPLLIFYHFPITTWCGFLYGTNLSWYNVMNGTTSLILGGAPYNFQAKYVGCAYLSPFIGAAVASVWSGQIADKLTLRLARKNGGVREPEQRLWSMLLPAIIGPAGLILWGVGADHGIHFMGLIIGLGMLVFGLICASSISLSYDVDCFKDLAGETMIAVIIFRNTLGFGFSYAITPWINAQGLTKTFVAVGMISLVCTSSFLAMIKFGKALRRFSTTKYWEYVATSAVAGH</sequence>
<dbReference type="EMBL" id="PDLM01000012">
    <property type="protein sequence ID" value="RDW65099.1"/>
    <property type="molecule type" value="Genomic_DNA"/>
</dbReference>
<name>A0A3D8QTI9_9HELO</name>
<feature type="transmembrane region" description="Helical" evidence="5">
    <location>
        <begin position="124"/>
        <end position="141"/>
    </location>
</feature>
<feature type="transmembrane region" description="Helical" evidence="5">
    <location>
        <begin position="372"/>
        <end position="397"/>
    </location>
</feature>
<dbReference type="InterPro" id="IPR011701">
    <property type="entry name" value="MFS"/>
</dbReference>